<organism evidence="2 3">
    <name type="scientific">Shimia abyssi</name>
    <dbReference type="NCBI Taxonomy" id="1662395"/>
    <lineage>
        <taxon>Bacteria</taxon>
        <taxon>Pseudomonadati</taxon>
        <taxon>Pseudomonadota</taxon>
        <taxon>Alphaproteobacteria</taxon>
        <taxon>Rhodobacterales</taxon>
        <taxon>Roseobacteraceae</taxon>
    </lineage>
</organism>
<dbReference type="Pfam" id="PF00534">
    <property type="entry name" value="Glycos_transf_1"/>
    <property type="match status" value="1"/>
</dbReference>
<feature type="domain" description="Glycosyl transferase family 1" evidence="1">
    <location>
        <begin position="499"/>
        <end position="646"/>
    </location>
</feature>
<accession>A0A2P8F7D9</accession>
<dbReference type="GO" id="GO:0016757">
    <property type="term" value="F:glycosyltransferase activity"/>
    <property type="evidence" value="ECO:0007669"/>
    <property type="project" value="InterPro"/>
</dbReference>
<reference evidence="2 3" key="1">
    <citation type="submission" date="2018-03" db="EMBL/GenBank/DDBJ databases">
        <title>Genomic Encyclopedia of Archaeal and Bacterial Type Strains, Phase II (KMG-II): from individual species to whole genera.</title>
        <authorList>
            <person name="Goeker M."/>
        </authorList>
    </citation>
    <scope>NUCLEOTIDE SEQUENCE [LARGE SCALE GENOMIC DNA]</scope>
    <source>
        <strain evidence="2 3">DSM 100673</strain>
    </source>
</reference>
<keyword evidence="2" id="KW-0808">Transferase</keyword>
<dbReference type="OrthoDB" id="7527830at2"/>
<dbReference type="SUPFAM" id="SSF53756">
    <property type="entry name" value="UDP-Glycosyltransferase/glycogen phosphorylase"/>
    <property type="match status" value="1"/>
</dbReference>
<sequence>MNLPATTSTDLSRLKNSNLFDAEWYVTAYTDVLHGHLEAADHYLKIGGRLGRHPSSQFDAKAYEKAYPEAMLFPGGALLHYLKVGQEKNHHFSPVTSFAVPTQVPMLHRESWHMDAHLRARIADSMALEIGPKYEASAAIIARAFDPEFYVIRHPEVLYSGLNPIQHYLQIGAGKNFNPSPHFSTKMYKTRAHDLLKSGTNPFVHWLQVGLHNGRLGDPNHKLPLIAKQLLGLKAPEVAHEMVERRTDLLNRLKYGKLGEMVAGATELDPLIGASWPEAFAPKMPPFHTPRTSDKLDALCALRDAAGYQRAQFVLAVNRPRWGCGLKEEGYLAKFLSEAYGPESVLIIYTDTNDEITPGRFDPAIRQVSLKTATKGSAEDVAIDVLQTFLRSLRPIAFFNINSRLSWVCQVTYQAVMSREMKIYNYLFCNEKSVLGTWVGYPVKYVYRCFDWCEELLVDSHFLKAELIERFALPEAMHARIRVISAPVDYSVALAPAPPLKPTRPRQVFWSGRFARQKRLDLLPQIAMRMPDVIFRVWGKAILGKFDDSTLARHNIVLEGSYETFSDLPLEECDAWLYTSEWDGVPHLLLEVCMTGIPIVGSVVGGTSEVLKDDLSWPVEDIDDVDAYVAALRDILGRSTEARACATRLREQMMKERDNFELTTLVGSFAGLEKENGDETHG</sequence>
<dbReference type="InterPro" id="IPR001296">
    <property type="entry name" value="Glyco_trans_1"/>
</dbReference>
<name>A0A2P8F7D9_9RHOB</name>
<dbReference type="AlphaFoldDB" id="A0A2P8F7D9"/>
<dbReference type="Gene3D" id="3.40.50.2000">
    <property type="entry name" value="Glycogen Phosphorylase B"/>
    <property type="match status" value="1"/>
</dbReference>
<gene>
    <name evidence="2" type="ORF">CLV88_11664</name>
</gene>
<dbReference type="Proteomes" id="UP000240418">
    <property type="component" value="Unassembled WGS sequence"/>
</dbReference>
<evidence type="ECO:0000313" key="2">
    <source>
        <dbReference type="EMBL" id="PSL17617.1"/>
    </source>
</evidence>
<dbReference type="RefSeq" id="WP_106609938.1">
    <property type="nucleotide sequence ID" value="NZ_PYGJ01000016.1"/>
</dbReference>
<protein>
    <submittedName>
        <fullName evidence="2">Glycosyl transferase family 1</fullName>
    </submittedName>
</protein>
<dbReference type="EMBL" id="PYGJ01000016">
    <property type="protein sequence ID" value="PSL17617.1"/>
    <property type="molecule type" value="Genomic_DNA"/>
</dbReference>
<proteinExistence type="predicted"/>
<evidence type="ECO:0000259" key="1">
    <source>
        <dbReference type="Pfam" id="PF00534"/>
    </source>
</evidence>
<evidence type="ECO:0000313" key="3">
    <source>
        <dbReference type="Proteomes" id="UP000240418"/>
    </source>
</evidence>
<dbReference type="CDD" id="cd03801">
    <property type="entry name" value="GT4_PimA-like"/>
    <property type="match status" value="1"/>
</dbReference>
<comment type="caution">
    <text evidence="2">The sequence shown here is derived from an EMBL/GenBank/DDBJ whole genome shotgun (WGS) entry which is preliminary data.</text>
</comment>
<keyword evidence="3" id="KW-1185">Reference proteome</keyword>